<keyword evidence="2" id="KW-0812">Transmembrane</keyword>
<feature type="compositionally biased region" description="Basic and acidic residues" evidence="1">
    <location>
        <begin position="205"/>
        <end position="221"/>
    </location>
</feature>
<dbReference type="Proteomes" id="UP000063308">
    <property type="component" value="Chromosome"/>
</dbReference>
<dbReference type="EMBL" id="AP014685">
    <property type="protein sequence ID" value="BAR54518.1"/>
    <property type="molecule type" value="Genomic_DNA"/>
</dbReference>
<evidence type="ECO:0008006" key="5">
    <source>
        <dbReference type="Google" id="ProtNLM"/>
    </source>
</evidence>
<evidence type="ECO:0000313" key="3">
    <source>
        <dbReference type="EMBL" id="BAR54518.1"/>
    </source>
</evidence>
<organism evidence="3 4">
    <name type="scientific">Bradyrhizobium diazoefficiens</name>
    <dbReference type="NCBI Taxonomy" id="1355477"/>
    <lineage>
        <taxon>Bacteria</taxon>
        <taxon>Pseudomonadati</taxon>
        <taxon>Pseudomonadota</taxon>
        <taxon>Alphaproteobacteria</taxon>
        <taxon>Hyphomicrobiales</taxon>
        <taxon>Nitrobacteraceae</taxon>
        <taxon>Bradyrhizobium</taxon>
    </lineage>
</organism>
<gene>
    <name evidence="3" type="ORF">NK6_1334</name>
</gene>
<keyword evidence="2" id="KW-0472">Membrane</keyword>
<evidence type="ECO:0000313" key="4">
    <source>
        <dbReference type="Proteomes" id="UP000063308"/>
    </source>
</evidence>
<feature type="region of interest" description="Disordered" evidence="1">
    <location>
        <begin position="205"/>
        <end position="238"/>
    </location>
</feature>
<protein>
    <recommendedName>
        <fullName evidence="5">Blr6493 protein</fullName>
    </recommendedName>
</protein>
<dbReference type="AlphaFoldDB" id="A0A0E4FRD9"/>
<reference evidence="3 4" key="1">
    <citation type="submission" date="2014-11" db="EMBL/GenBank/DDBJ databases">
        <title>Symbiosis island explosion on the genome of extra-slow-growing strains of soybean bradyrhizobia with massive insertion sequences.</title>
        <authorList>
            <person name="Iida T."/>
            <person name="Minamisawa K."/>
        </authorList>
    </citation>
    <scope>NUCLEOTIDE SEQUENCE [LARGE SCALE GENOMIC DNA]</scope>
    <source>
        <strain evidence="3 4">NK6</strain>
    </source>
</reference>
<feature type="transmembrane region" description="Helical" evidence="2">
    <location>
        <begin position="65"/>
        <end position="84"/>
    </location>
</feature>
<accession>A0A0E4FRD9</accession>
<feature type="transmembrane region" description="Helical" evidence="2">
    <location>
        <begin position="96"/>
        <end position="118"/>
    </location>
</feature>
<sequence length="238" mass="26332">MPAINVIDDYIREETTMSQRQSWLEGWRLLAALTLSLIVLSLWIASMRQFEIEGVQMVIRFTARSSLMLFCLAFSAAALARLWPNAWTRWQRRNRRYLGLSFAASHAIHAVAIVAFANMDPAGFAEATSAASYIFGGIGYAFIIAMSATSFDRTAALLGPRAWRALHLTGGYYLWLQFMVSVRQARAGDAALCRFPPSAARRDCAAADHDGRPSARTDRRGALKRGVTPAATAQAAWR</sequence>
<feature type="transmembrane region" description="Helical" evidence="2">
    <location>
        <begin position="27"/>
        <end position="45"/>
    </location>
</feature>
<keyword evidence="2" id="KW-1133">Transmembrane helix</keyword>
<feature type="transmembrane region" description="Helical" evidence="2">
    <location>
        <begin position="130"/>
        <end position="151"/>
    </location>
</feature>
<evidence type="ECO:0000256" key="1">
    <source>
        <dbReference type="SAM" id="MobiDB-lite"/>
    </source>
</evidence>
<evidence type="ECO:0000256" key="2">
    <source>
        <dbReference type="SAM" id="Phobius"/>
    </source>
</evidence>
<proteinExistence type="predicted"/>
<name>A0A0E4FRD9_9BRAD</name>